<dbReference type="InterPro" id="IPR036390">
    <property type="entry name" value="WH_DNA-bd_sf"/>
</dbReference>
<dbReference type="HOGENOM" id="CLU_119090_2_1_9"/>
<organism evidence="5 6">
    <name type="scientific">Cellulosilyticum lentocellum (strain ATCC 49066 / DSM 5427 / NCIMB 11756 / RHM5)</name>
    <name type="common">Clostridium lentocellum</name>
    <dbReference type="NCBI Taxonomy" id="642492"/>
    <lineage>
        <taxon>Bacteria</taxon>
        <taxon>Bacillati</taxon>
        <taxon>Bacillota</taxon>
        <taxon>Clostridia</taxon>
        <taxon>Lachnospirales</taxon>
        <taxon>Cellulosilyticaceae</taxon>
        <taxon>Cellulosilyticum</taxon>
    </lineage>
</organism>
<reference evidence="5 6" key="1">
    <citation type="journal article" date="2011" name="J. Bacteriol.">
        <title>Complete genome sequence of the cellulose-degrading bacterium Cellulosilyticum lentocellum.</title>
        <authorList>
            <consortium name="US DOE Joint Genome Institute"/>
            <person name="Miller D.A."/>
            <person name="Suen G."/>
            <person name="Bruce D."/>
            <person name="Copeland A."/>
            <person name="Cheng J.F."/>
            <person name="Detter C."/>
            <person name="Goodwin L.A."/>
            <person name="Han C.S."/>
            <person name="Hauser L.J."/>
            <person name="Land M.L."/>
            <person name="Lapidus A."/>
            <person name="Lucas S."/>
            <person name="Meincke L."/>
            <person name="Pitluck S."/>
            <person name="Tapia R."/>
            <person name="Teshima H."/>
            <person name="Woyke T."/>
            <person name="Fox B.G."/>
            <person name="Angert E.R."/>
            <person name="Currie C.R."/>
        </authorList>
    </citation>
    <scope>NUCLEOTIDE SEQUENCE [LARGE SCALE GENOMIC DNA]</scope>
    <source>
        <strain evidence="6">ATCC 49066 / DSM 5427 / NCIMB 11756 / RHM5</strain>
    </source>
</reference>
<dbReference type="GO" id="GO:0003677">
    <property type="term" value="F:DNA binding"/>
    <property type="evidence" value="ECO:0007669"/>
    <property type="project" value="UniProtKB-KW"/>
</dbReference>
<dbReference type="InterPro" id="IPR036388">
    <property type="entry name" value="WH-like_DNA-bd_sf"/>
</dbReference>
<dbReference type="RefSeq" id="WP_013659140.1">
    <property type="nucleotide sequence ID" value="NC_015275.1"/>
</dbReference>
<name>F2JMV4_CELLD</name>
<dbReference type="EMBL" id="CP002582">
    <property type="protein sequence ID" value="ADZ85869.1"/>
    <property type="molecule type" value="Genomic_DNA"/>
</dbReference>
<sequence length="123" mass="14453">MEKNITEAEWKIMHVLWELSPLSLKEIIEELKKEKAWSNTTVRTLIVRLMEKGFIDADKTTSTFKYYPLVQKEECQIKEAKNLINTVFEGSMGMLVTAFAKRGKLTEKEQEELRKLIDKIEEE</sequence>
<evidence type="ECO:0000256" key="1">
    <source>
        <dbReference type="ARBA" id="ARBA00011046"/>
    </source>
</evidence>
<protein>
    <submittedName>
        <fullName evidence="5">Transcriptional repressor, CopY family</fullName>
    </submittedName>
</protein>
<keyword evidence="2" id="KW-0805">Transcription regulation</keyword>
<evidence type="ECO:0000313" key="6">
    <source>
        <dbReference type="Proteomes" id="UP000008467"/>
    </source>
</evidence>
<dbReference type="Gene3D" id="1.10.4040.10">
    <property type="entry name" value="Penicillinase repressor domain"/>
    <property type="match status" value="1"/>
</dbReference>
<evidence type="ECO:0000256" key="4">
    <source>
        <dbReference type="ARBA" id="ARBA00023163"/>
    </source>
</evidence>
<dbReference type="Pfam" id="PF03965">
    <property type="entry name" value="Penicillinase_R"/>
    <property type="match status" value="1"/>
</dbReference>
<evidence type="ECO:0000256" key="3">
    <source>
        <dbReference type="ARBA" id="ARBA00023125"/>
    </source>
</evidence>
<keyword evidence="4" id="KW-0804">Transcription</keyword>
<comment type="similarity">
    <text evidence="1">Belongs to the BlaI transcriptional regulatory family.</text>
</comment>
<gene>
    <name evidence="5" type="ordered locus">Clole_4197</name>
</gene>
<dbReference type="eggNOG" id="COG3682">
    <property type="taxonomic scope" value="Bacteria"/>
</dbReference>
<dbReference type="GO" id="GO:0045892">
    <property type="term" value="P:negative regulation of DNA-templated transcription"/>
    <property type="evidence" value="ECO:0007669"/>
    <property type="project" value="InterPro"/>
</dbReference>
<proteinExistence type="inferred from homology"/>
<dbReference type="PIRSF" id="PIRSF019455">
    <property type="entry name" value="CopR_AtkY"/>
    <property type="match status" value="1"/>
</dbReference>
<dbReference type="Gene3D" id="1.10.10.10">
    <property type="entry name" value="Winged helix-like DNA-binding domain superfamily/Winged helix DNA-binding domain"/>
    <property type="match status" value="1"/>
</dbReference>
<keyword evidence="3" id="KW-0238">DNA-binding</keyword>
<dbReference type="KEGG" id="cle:Clole_4197"/>
<dbReference type="InterPro" id="IPR005650">
    <property type="entry name" value="BlaI_family"/>
</dbReference>
<dbReference type="SUPFAM" id="SSF46785">
    <property type="entry name" value="Winged helix' DNA-binding domain"/>
    <property type="match status" value="1"/>
</dbReference>
<accession>F2JMV4</accession>
<evidence type="ECO:0000313" key="5">
    <source>
        <dbReference type="EMBL" id="ADZ85869.1"/>
    </source>
</evidence>
<keyword evidence="6" id="KW-1185">Reference proteome</keyword>
<dbReference type="STRING" id="642492.Clole_4197"/>
<dbReference type="Proteomes" id="UP000008467">
    <property type="component" value="Chromosome"/>
</dbReference>
<dbReference type="AlphaFoldDB" id="F2JMV4"/>
<evidence type="ECO:0000256" key="2">
    <source>
        <dbReference type="ARBA" id="ARBA00023015"/>
    </source>
</evidence>